<accession>A0A921USC3</accession>
<feature type="compositionally biased region" description="Low complexity" evidence="1">
    <location>
        <begin position="119"/>
        <end position="135"/>
    </location>
</feature>
<reference evidence="3" key="2">
    <citation type="submission" date="2020-10" db="EMBL/GenBank/DDBJ databases">
        <authorList>
            <person name="Cooper E.A."/>
            <person name="Brenton Z.W."/>
            <person name="Flinn B.S."/>
            <person name="Jenkins J."/>
            <person name="Shu S."/>
            <person name="Flowers D."/>
            <person name="Luo F."/>
            <person name="Wang Y."/>
            <person name="Xia P."/>
            <person name="Barry K."/>
            <person name="Daum C."/>
            <person name="Lipzen A."/>
            <person name="Yoshinaga Y."/>
            <person name="Schmutz J."/>
            <person name="Saski C."/>
            <person name="Vermerris W."/>
            <person name="Kresovich S."/>
        </authorList>
    </citation>
    <scope>NUCLEOTIDE SEQUENCE</scope>
</reference>
<feature type="chain" id="PRO_5037185323" evidence="2">
    <location>
        <begin position="24"/>
        <end position="171"/>
    </location>
</feature>
<proteinExistence type="predicted"/>
<sequence>MAYLLVTSTSALAELLQLGGASAVRAGQPGSGERRSEPGRPGSASGGQGRGGRDLAVQAAVGAWQGGRAPASRVRGRGGRNPAAQAAVGAAGLWRAAVGAGAAGIRRRKPRSRQGGVESGRAGRSSAQRGGAESGEVGRGEPCSGSSCVREDAMRERDTGSGERCLRGLTG</sequence>
<feature type="compositionally biased region" description="Low complexity" evidence="1">
    <location>
        <begin position="56"/>
        <end position="69"/>
    </location>
</feature>
<dbReference type="AlphaFoldDB" id="A0A921USC3"/>
<protein>
    <submittedName>
        <fullName evidence="3">Uncharacterized protein</fullName>
    </submittedName>
</protein>
<comment type="caution">
    <text evidence="3">The sequence shown here is derived from an EMBL/GenBank/DDBJ whole genome shotgun (WGS) entry which is preliminary data.</text>
</comment>
<keyword evidence="2" id="KW-0732">Signal</keyword>
<evidence type="ECO:0000313" key="3">
    <source>
        <dbReference type="EMBL" id="KAG0542428.1"/>
    </source>
</evidence>
<organism evidence="3 4">
    <name type="scientific">Sorghum bicolor</name>
    <name type="common">Sorghum</name>
    <name type="synonym">Sorghum vulgare</name>
    <dbReference type="NCBI Taxonomy" id="4558"/>
    <lineage>
        <taxon>Eukaryota</taxon>
        <taxon>Viridiplantae</taxon>
        <taxon>Streptophyta</taxon>
        <taxon>Embryophyta</taxon>
        <taxon>Tracheophyta</taxon>
        <taxon>Spermatophyta</taxon>
        <taxon>Magnoliopsida</taxon>
        <taxon>Liliopsida</taxon>
        <taxon>Poales</taxon>
        <taxon>Poaceae</taxon>
        <taxon>PACMAD clade</taxon>
        <taxon>Panicoideae</taxon>
        <taxon>Andropogonodae</taxon>
        <taxon>Andropogoneae</taxon>
        <taxon>Sorghinae</taxon>
        <taxon>Sorghum</taxon>
    </lineage>
</organism>
<evidence type="ECO:0000256" key="1">
    <source>
        <dbReference type="SAM" id="MobiDB-lite"/>
    </source>
</evidence>
<evidence type="ECO:0000313" key="4">
    <source>
        <dbReference type="Proteomes" id="UP000807115"/>
    </source>
</evidence>
<evidence type="ECO:0000256" key="2">
    <source>
        <dbReference type="SAM" id="SignalP"/>
    </source>
</evidence>
<dbReference type="Proteomes" id="UP000807115">
    <property type="component" value="Chromosome 2"/>
</dbReference>
<feature type="compositionally biased region" description="Basic and acidic residues" evidence="1">
    <location>
        <begin position="149"/>
        <end position="171"/>
    </location>
</feature>
<feature type="signal peptide" evidence="2">
    <location>
        <begin position="1"/>
        <end position="23"/>
    </location>
</feature>
<feature type="region of interest" description="Disordered" evidence="1">
    <location>
        <begin position="22"/>
        <end position="88"/>
    </location>
</feature>
<dbReference type="EMBL" id="CM027681">
    <property type="protein sequence ID" value="KAG0542428.1"/>
    <property type="molecule type" value="Genomic_DNA"/>
</dbReference>
<feature type="region of interest" description="Disordered" evidence="1">
    <location>
        <begin position="100"/>
        <end position="171"/>
    </location>
</feature>
<name>A0A921USC3_SORBI</name>
<reference evidence="3" key="1">
    <citation type="journal article" date="2019" name="BMC Genomics">
        <title>A new reference genome for Sorghum bicolor reveals high levels of sequence similarity between sweet and grain genotypes: implications for the genetics of sugar metabolism.</title>
        <authorList>
            <person name="Cooper E.A."/>
            <person name="Brenton Z.W."/>
            <person name="Flinn B.S."/>
            <person name="Jenkins J."/>
            <person name="Shu S."/>
            <person name="Flowers D."/>
            <person name="Luo F."/>
            <person name="Wang Y."/>
            <person name="Xia P."/>
            <person name="Barry K."/>
            <person name="Daum C."/>
            <person name="Lipzen A."/>
            <person name="Yoshinaga Y."/>
            <person name="Schmutz J."/>
            <person name="Saski C."/>
            <person name="Vermerris W."/>
            <person name="Kresovich S."/>
        </authorList>
    </citation>
    <scope>NUCLEOTIDE SEQUENCE</scope>
</reference>
<gene>
    <name evidence="3" type="ORF">BDA96_02G103200</name>
</gene>